<dbReference type="GO" id="GO:0008233">
    <property type="term" value="F:peptidase activity"/>
    <property type="evidence" value="ECO:0007669"/>
    <property type="project" value="UniProtKB-KW"/>
</dbReference>
<keyword evidence="1" id="KW-0378">Hydrolase</keyword>
<dbReference type="Pfam" id="PF10023">
    <property type="entry name" value="Aminopep"/>
    <property type="match status" value="1"/>
</dbReference>
<gene>
    <name evidence="1" type="ORF">MNBD_GAMMA13-84</name>
</gene>
<keyword evidence="1" id="KW-0645">Protease</keyword>
<dbReference type="AlphaFoldDB" id="A0A3B0YV41"/>
<dbReference type="PIRSF" id="PIRSF029285">
    <property type="entry name" value="Aminopept"/>
    <property type="match status" value="1"/>
</dbReference>
<evidence type="ECO:0000313" key="1">
    <source>
        <dbReference type="EMBL" id="VAW83281.1"/>
    </source>
</evidence>
<accession>A0A3B0YV41</accession>
<proteinExistence type="predicted"/>
<dbReference type="GO" id="GO:0006508">
    <property type="term" value="P:proteolysis"/>
    <property type="evidence" value="ECO:0007669"/>
    <property type="project" value="UniProtKB-KW"/>
</dbReference>
<reference evidence="1" key="1">
    <citation type="submission" date="2018-06" db="EMBL/GenBank/DDBJ databases">
        <authorList>
            <person name="Zhirakovskaya E."/>
        </authorList>
    </citation>
    <scope>NUCLEOTIDE SEQUENCE</scope>
</reference>
<name>A0A3B0YV41_9ZZZZ</name>
<protein>
    <submittedName>
        <fullName evidence="1">PUTATIVE ZINC PROTEASE PROTEIN</fullName>
    </submittedName>
</protein>
<sequence>MNTLEKLLARLLSVIAFLCVVIQLSGCNDLRYYRQSVNGQLDIMDRRTSIKALVEDESMSPPLRQRLQRVTDFRTFAIEQLALPETGSYTFYADLERDYVIQNLFAAPEFSVDLHQWCYPVLGCAAYRGFFDTALLAVDAASFKEKGFDTYVALIPAYSTLGWFDDPVLNTVIEWPEPQLAGLIFHELAHQKLYVKGDTVFNESFATAVEQAGVELWLAQRNNPVLIGRYREQRDHRQQVIELIQQTRSRLKHLYEQTSEPAAMRIAKRKILDTARGGYRALREQWQHDPGFDAWFAGELNNARLGSVAAYHTYVDAFLSLLVEEQYDFEAFYARAEEIAGLDQDARQAYLQESPAR</sequence>
<organism evidence="1">
    <name type="scientific">hydrothermal vent metagenome</name>
    <dbReference type="NCBI Taxonomy" id="652676"/>
    <lineage>
        <taxon>unclassified sequences</taxon>
        <taxon>metagenomes</taxon>
        <taxon>ecological metagenomes</taxon>
    </lineage>
</organism>
<dbReference type="EMBL" id="UOFK01000359">
    <property type="protein sequence ID" value="VAW83281.1"/>
    <property type="molecule type" value="Genomic_DNA"/>
</dbReference>
<dbReference type="InterPro" id="IPR014553">
    <property type="entry name" value="Aminopept"/>
</dbReference>